<evidence type="ECO:0000256" key="1">
    <source>
        <dbReference type="SAM" id="SignalP"/>
    </source>
</evidence>
<sequence length="240" mass="27038">MKKFQLFLLSLFTFSALTFADDVIQFATDPYELGEIPQGESRHVKIGGANVSKETVKIETVLCQGVGCSNFKFPKTVNPRDPVNIEFDYSTATLEGQIANVIVIVETNGKTHPLSMQGLVKAPFVFSEKMFDAGYYKAGEKREWTFYVWSEDKKTRPDLELPQEFSKEFSVQMKNVSLNVEKFDAIQEGGKVPGQKITLKTKGLVKDPKLKQKSLSKIVSFKSQKHPKATPEVLIIGYWN</sequence>
<proteinExistence type="predicted"/>
<protein>
    <submittedName>
        <fullName evidence="2">Uncharacterized protein DUF1573</fullName>
    </submittedName>
</protein>
<feature type="signal peptide" evidence="1">
    <location>
        <begin position="1"/>
        <end position="20"/>
    </location>
</feature>
<dbReference type="EMBL" id="PGEX01000001">
    <property type="protein sequence ID" value="PJJ42154.1"/>
    <property type="molecule type" value="Genomic_DNA"/>
</dbReference>
<gene>
    <name evidence="2" type="ORF">BGX16_2171</name>
</gene>
<evidence type="ECO:0000313" key="3">
    <source>
        <dbReference type="Proteomes" id="UP000231134"/>
    </source>
</evidence>
<keyword evidence="1" id="KW-0732">Signal</keyword>
<dbReference type="OrthoDB" id="9810471at2"/>
<comment type="caution">
    <text evidence="2">The sequence shown here is derived from an EMBL/GenBank/DDBJ whole genome shotgun (WGS) entry which is preliminary data.</text>
</comment>
<organism evidence="2 3">
    <name type="scientific">Hallerella succinigenes</name>
    <dbReference type="NCBI Taxonomy" id="1896222"/>
    <lineage>
        <taxon>Bacteria</taxon>
        <taxon>Pseudomonadati</taxon>
        <taxon>Fibrobacterota</taxon>
        <taxon>Fibrobacteria</taxon>
        <taxon>Fibrobacterales</taxon>
        <taxon>Fibrobacteraceae</taxon>
        <taxon>Hallerella</taxon>
    </lineage>
</organism>
<accession>A0A2M9A8Y3</accession>
<dbReference type="AlphaFoldDB" id="A0A2M9A8Y3"/>
<keyword evidence="3" id="KW-1185">Reference proteome</keyword>
<dbReference type="Proteomes" id="UP000231134">
    <property type="component" value="Unassembled WGS sequence"/>
</dbReference>
<dbReference type="RefSeq" id="WP_100426040.1">
    <property type="nucleotide sequence ID" value="NZ_JAQXKX010000024.1"/>
</dbReference>
<name>A0A2M9A8Y3_9BACT</name>
<feature type="chain" id="PRO_5014812341" evidence="1">
    <location>
        <begin position="21"/>
        <end position="240"/>
    </location>
</feature>
<evidence type="ECO:0000313" key="2">
    <source>
        <dbReference type="EMBL" id="PJJ42154.1"/>
    </source>
</evidence>
<reference evidence="2 3" key="1">
    <citation type="submission" date="2017-11" db="EMBL/GenBank/DDBJ databases">
        <title>Animal gut microbial communities from fecal samples from Wisconsin, USA.</title>
        <authorList>
            <person name="Neumann A."/>
        </authorList>
    </citation>
    <scope>NUCLEOTIDE SEQUENCE [LARGE SCALE GENOMIC DNA]</scope>
    <source>
        <strain evidence="2 3">UWS3</strain>
    </source>
</reference>